<feature type="domain" description="Transport inhibitor response 1" evidence="2">
    <location>
        <begin position="63"/>
        <end position="106"/>
    </location>
</feature>
<proteinExistence type="predicted"/>
<dbReference type="InterPro" id="IPR041567">
    <property type="entry name" value="COI1_F-box"/>
</dbReference>
<organism evidence="3 4">
    <name type="scientific">Artemisia annua</name>
    <name type="common">Sweet wormwood</name>
    <dbReference type="NCBI Taxonomy" id="35608"/>
    <lineage>
        <taxon>Eukaryota</taxon>
        <taxon>Viridiplantae</taxon>
        <taxon>Streptophyta</taxon>
        <taxon>Embryophyta</taxon>
        <taxon>Tracheophyta</taxon>
        <taxon>Spermatophyta</taxon>
        <taxon>Magnoliopsida</taxon>
        <taxon>eudicotyledons</taxon>
        <taxon>Gunneridae</taxon>
        <taxon>Pentapetalae</taxon>
        <taxon>asterids</taxon>
        <taxon>campanulids</taxon>
        <taxon>Asterales</taxon>
        <taxon>Asteraceae</taxon>
        <taxon>Asteroideae</taxon>
        <taxon>Anthemideae</taxon>
        <taxon>Artemisiinae</taxon>
        <taxon>Artemisia</taxon>
    </lineage>
</organism>
<dbReference type="Pfam" id="PF18511">
    <property type="entry name" value="F-box_5"/>
    <property type="match status" value="1"/>
</dbReference>
<accession>A0A2U1LUA4</accession>
<dbReference type="PANTHER" id="PTHR16134:SF43">
    <property type="entry name" value="CORONATINE-INSENSITIVE PROTEIN 1"/>
    <property type="match status" value="1"/>
</dbReference>
<dbReference type="STRING" id="35608.A0A2U1LUA4"/>
<dbReference type="SUPFAM" id="SSF52047">
    <property type="entry name" value="RNI-like"/>
    <property type="match status" value="1"/>
</dbReference>
<protein>
    <recommendedName>
        <fullName evidence="5">RNI-like superfamily protein</fullName>
    </recommendedName>
</protein>
<keyword evidence="4" id="KW-1185">Reference proteome</keyword>
<feature type="domain" description="COI1 F-box" evidence="1">
    <location>
        <begin position="21"/>
        <end position="44"/>
    </location>
</feature>
<dbReference type="InterPro" id="IPR032675">
    <property type="entry name" value="LRR_dom_sf"/>
</dbReference>
<comment type="caution">
    <text evidence="3">The sequence shown here is derived from an EMBL/GenBank/DDBJ whole genome shotgun (WGS) entry which is preliminary data.</text>
</comment>
<evidence type="ECO:0000313" key="4">
    <source>
        <dbReference type="Proteomes" id="UP000245207"/>
    </source>
</evidence>
<dbReference type="Proteomes" id="UP000245207">
    <property type="component" value="Unassembled WGS sequence"/>
</dbReference>
<dbReference type="Gene3D" id="1.20.1280.50">
    <property type="match status" value="1"/>
</dbReference>
<dbReference type="EMBL" id="PKPP01007740">
    <property type="protein sequence ID" value="PWA52567.1"/>
    <property type="molecule type" value="Genomic_DNA"/>
</dbReference>
<evidence type="ECO:0008006" key="5">
    <source>
        <dbReference type="Google" id="ProtNLM"/>
    </source>
</evidence>
<evidence type="ECO:0000259" key="1">
    <source>
        <dbReference type="Pfam" id="PF18511"/>
    </source>
</evidence>
<dbReference type="GO" id="GO:0031146">
    <property type="term" value="P:SCF-dependent proteasomal ubiquitin-dependent protein catabolic process"/>
    <property type="evidence" value="ECO:0007669"/>
    <property type="project" value="TreeGrafter"/>
</dbReference>
<dbReference type="Pfam" id="PF18791">
    <property type="entry name" value="Transp_inhibit"/>
    <property type="match status" value="1"/>
</dbReference>
<dbReference type="GO" id="GO:0019005">
    <property type="term" value="C:SCF ubiquitin ligase complex"/>
    <property type="evidence" value="ECO:0007669"/>
    <property type="project" value="TreeGrafter"/>
</dbReference>
<name>A0A2U1LUA4_ARTAN</name>
<reference evidence="3 4" key="1">
    <citation type="journal article" date="2018" name="Mol. Plant">
        <title>The genome of Artemisia annua provides insight into the evolution of Asteraceae family and artemisinin biosynthesis.</title>
        <authorList>
            <person name="Shen Q."/>
            <person name="Zhang L."/>
            <person name="Liao Z."/>
            <person name="Wang S."/>
            <person name="Yan T."/>
            <person name="Shi P."/>
            <person name="Liu M."/>
            <person name="Fu X."/>
            <person name="Pan Q."/>
            <person name="Wang Y."/>
            <person name="Lv Z."/>
            <person name="Lu X."/>
            <person name="Zhang F."/>
            <person name="Jiang W."/>
            <person name="Ma Y."/>
            <person name="Chen M."/>
            <person name="Hao X."/>
            <person name="Li L."/>
            <person name="Tang Y."/>
            <person name="Lv G."/>
            <person name="Zhou Y."/>
            <person name="Sun X."/>
            <person name="Brodelius P.E."/>
            <person name="Rose J.K.C."/>
            <person name="Tang K."/>
        </authorList>
    </citation>
    <scope>NUCLEOTIDE SEQUENCE [LARGE SCALE GENOMIC DNA]</scope>
    <source>
        <strain evidence="4">cv. Huhao1</strain>
        <tissue evidence="3">Leaf</tissue>
    </source>
</reference>
<dbReference type="InterPro" id="IPR041101">
    <property type="entry name" value="Transp_inhibit"/>
</dbReference>
<dbReference type="InterPro" id="IPR006553">
    <property type="entry name" value="Leu-rich_rpt_Cys-con_subtyp"/>
</dbReference>
<gene>
    <name evidence="3" type="ORF">CTI12_AA454130</name>
</gene>
<dbReference type="SMART" id="SM00367">
    <property type="entry name" value="LRR_CC"/>
    <property type="match status" value="5"/>
</dbReference>
<dbReference type="OrthoDB" id="550575at2759"/>
<dbReference type="PANTHER" id="PTHR16134">
    <property type="entry name" value="F-BOX/TPR REPEAT PROTEIN POF3"/>
    <property type="match status" value="1"/>
</dbReference>
<sequence>MPLHNRLNRRIIRLHNPYIHQNDRNSVSLVSRKLYELDSLTRKHVNLRNCYSIPSSRLVTCFPNLESLTLVGRPNKACVPVGWGGVVDDWVEVIVKSLKRLECVRFKRMIVFNEDLERLSGMCGERIKVLRIEGCAGFTTDGLLHIGKKCSGLRVLSFDKSSIVDKDGEWLRELAERSKRIETLSLFMTRLNDYCEILYLCPNLEVLYTKDTIEDSGLQFVGHICKKLRRITVEKSGQVGLVSDVGLLALAIGCLELESLHITIKDVRNVVLEFIGTSLKNLLDFGMVLHNKEEYVSDLPLDNGIRALLKGCTKLEKLSIHLRLGGLTDLGCGYIGKYGQNLRYMNLGFCPESDAGLVELSKGCPKLQKLEMRGCDFSQQALVTFVLNVTSLRYLWVEEYNAFQSGHDLFAMVRPFWNMELITYKPDVANAPEGPAQQKPPSLLAYYSLAEQRNDFPNSVIPLYPFVEFD</sequence>
<evidence type="ECO:0000313" key="3">
    <source>
        <dbReference type="EMBL" id="PWA52567.1"/>
    </source>
</evidence>
<evidence type="ECO:0000259" key="2">
    <source>
        <dbReference type="Pfam" id="PF18791"/>
    </source>
</evidence>
<dbReference type="Gene3D" id="3.80.10.10">
    <property type="entry name" value="Ribonuclease Inhibitor"/>
    <property type="match status" value="1"/>
</dbReference>
<dbReference type="AlphaFoldDB" id="A0A2U1LUA4"/>